<sequence>MNVNDPAYSEFVRTAVLTQTVYTLQDQQGLFAECPSESYQDDFGEPTPVYCFWHHADTARSCQQEEWANYELIAVSLTDFMYEILIEMDQQEQLLGVAFDAELYGSEVEPIELLGDLLDEIQRRNMIDDFPDFDELQRYRLEWEQMLRQNQIIH</sequence>
<evidence type="ECO:0000313" key="2">
    <source>
        <dbReference type="Proteomes" id="UP000219669"/>
    </source>
</evidence>
<dbReference type="OrthoDB" id="8611300at2"/>
<dbReference type="EMBL" id="OCNF01000007">
    <property type="protein sequence ID" value="SOD68096.1"/>
    <property type="molecule type" value="Genomic_DNA"/>
</dbReference>
<dbReference type="Proteomes" id="UP000219669">
    <property type="component" value="Unassembled WGS sequence"/>
</dbReference>
<dbReference type="InterPro" id="IPR021284">
    <property type="entry name" value="DUF2750"/>
</dbReference>
<dbReference type="AlphaFoldDB" id="A0A286EB45"/>
<name>A0A286EB45_9NEIS</name>
<gene>
    <name evidence="1" type="ORF">SAMN02746062_01126</name>
</gene>
<protein>
    <recommendedName>
        <fullName evidence="3">DUF2750 domain-containing protein</fullName>
    </recommendedName>
</protein>
<proteinExistence type="predicted"/>
<accession>A0A286EB45</accession>
<evidence type="ECO:0000313" key="1">
    <source>
        <dbReference type="EMBL" id="SOD68096.1"/>
    </source>
</evidence>
<organism evidence="1 2">
    <name type="scientific">Alysiella filiformis DSM 16848</name>
    <dbReference type="NCBI Taxonomy" id="1120981"/>
    <lineage>
        <taxon>Bacteria</taxon>
        <taxon>Pseudomonadati</taxon>
        <taxon>Pseudomonadota</taxon>
        <taxon>Betaproteobacteria</taxon>
        <taxon>Neisseriales</taxon>
        <taxon>Neisseriaceae</taxon>
        <taxon>Alysiella</taxon>
    </lineage>
</organism>
<dbReference type="RefSeq" id="WP_097114176.1">
    <property type="nucleotide sequence ID" value="NZ_CP083931.1"/>
</dbReference>
<keyword evidence="2" id="KW-1185">Reference proteome</keyword>
<reference evidence="1 2" key="1">
    <citation type="submission" date="2017-09" db="EMBL/GenBank/DDBJ databases">
        <authorList>
            <person name="Ehlers B."/>
            <person name="Leendertz F.H."/>
        </authorList>
    </citation>
    <scope>NUCLEOTIDE SEQUENCE [LARGE SCALE GENOMIC DNA]</scope>
    <source>
        <strain evidence="1 2">DSM 16848</strain>
    </source>
</reference>
<dbReference type="Pfam" id="PF11042">
    <property type="entry name" value="DUF2750"/>
    <property type="match status" value="1"/>
</dbReference>
<evidence type="ECO:0008006" key="3">
    <source>
        <dbReference type="Google" id="ProtNLM"/>
    </source>
</evidence>